<feature type="region of interest" description="Disordered" evidence="1">
    <location>
        <begin position="201"/>
        <end position="241"/>
    </location>
</feature>
<dbReference type="Proteomes" id="UP000024635">
    <property type="component" value="Unassembled WGS sequence"/>
</dbReference>
<accession>A0A016SVM8</accession>
<reference evidence="3" key="1">
    <citation type="journal article" date="2015" name="Nat. Genet.">
        <title>The genome and transcriptome of the zoonotic hookworm Ancylostoma ceylanicum identify infection-specific gene families.</title>
        <authorList>
            <person name="Schwarz E.M."/>
            <person name="Hu Y."/>
            <person name="Antoshechkin I."/>
            <person name="Miller M.M."/>
            <person name="Sternberg P.W."/>
            <person name="Aroian R.V."/>
        </authorList>
    </citation>
    <scope>NUCLEOTIDE SEQUENCE</scope>
    <source>
        <strain evidence="3">HY135</strain>
    </source>
</reference>
<evidence type="ECO:0000313" key="2">
    <source>
        <dbReference type="EMBL" id="EYB94441.1"/>
    </source>
</evidence>
<feature type="region of interest" description="Disordered" evidence="1">
    <location>
        <begin position="381"/>
        <end position="470"/>
    </location>
</feature>
<proteinExistence type="predicted"/>
<dbReference type="EMBL" id="JARK01001507">
    <property type="protein sequence ID" value="EYB94441.1"/>
    <property type="molecule type" value="Genomic_DNA"/>
</dbReference>
<feature type="compositionally biased region" description="Polar residues" evidence="1">
    <location>
        <begin position="90"/>
        <end position="101"/>
    </location>
</feature>
<keyword evidence="3" id="KW-1185">Reference proteome</keyword>
<feature type="region of interest" description="Disordered" evidence="1">
    <location>
        <begin position="263"/>
        <end position="299"/>
    </location>
</feature>
<name>A0A016SVM8_9BILA</name>
<feature type="compositionally biased region" description="Basic and acidic residues" evidence="1">
    <location>
        <begin position="390"/>
        <end position="399"/>
    </location>
</feature>
<sequence>MFSGALDSATKQLDQVIDQARHKHSQHRNKFKEAIDYLDQIFEDLKKEVDPGVEDKIKDRSVAAAAPQHSTVTSPPDNIRRPTVIHPASSKPSTSAPNRNLRQVKPAQPPSPVEIVLPPPPAPADPDSAEVDVTETIVLPKKTDKLDFTRRWLQDDLMSLAHQPPAPIMILPEPCSYYNDADEHSLGSCSAEVAAINLAGKREKPRRSNGVAKTNSLEKPAPIRPQPCRPQPVYAPPGKTSGLRNFPVELEVPSIPRVSSFDHVPDRKDYANTNTWRSGSQEPFQNQGSVKSDDALRPSPSAFQTVSGFSNRGNMRGSLRSLPDAGLIIRGKYHQVTPPKDPTLAIDQLCAELELNTDQPMSTQDKRRSFPTSFAHDNSYASASVAYEQPTRRMSEKKTQPYQQPKPLFHTAVSTHQPVHQTHSTPLGNNRLSQAQHQPPQQVAQQPPQRTAPPPAYTTHPVVRKAPQRQQKSLDEVTNMLNNVVNEFHSTQQQQQQQRKKPAPQPSHALYATPHSTNQSNPFETINQEKINPSRVEAMHNMFERNAGKKGCIQAIRLAHLGRLSRPSVRTLAEHKYVCRPYYEIGAVQVETAGRDGRPECANHSRLATLLFPHDDTHPYVLRAESNPLTTASFFTVSSFSKVPASLCAPNFEKKIQNNFSFKK</sequence>
<organism evidence="2 3">
    <name type="scientific">Ancylostoma ceylanicum</name>
    <dbReference type="NCBI Taxonomy" id="53326"/>
    <lineage>
        <taxon>Eukaryota</taxon>
        <taxon>Metazoa</taxon>
        <taxon>Ecdysozoa</taxon>
        <taxon>Nematoda</taxon>
        <taxon>Chromadorea</taxon>
        <taxon>Rhabditida</taxon>
        <taxon>Rhabditina</taxon>
        <taxon>Rhabditomorpha</taxon>
        <taxon>Strongyloidea</taxon>
        <taxon>Ancylostomatidae</taxon>
        <taxon>Ancylostomatinae</taxon>
        <taxon>Ancylostoma</taxon>
    </lineage>
</organism>
<evidence type="ECO:0000313" key="3">
    <source>
        <dbReference type="Proteomes" id="UP000024635"/>
    </source>
</evidence>
<feature type="compositionally biased region" description="Polar residues" evidence="1">
    <location>
        <begin position="514"/>
        <end position="523"/>
    </location>
</feature>
<feature type="compositionally biased region" description="Pro residues" evidence="1">
    <location>
        <begin position="222"/>
        <end position="235"/>
    </location>
</feature>
<feature type="compositionally biased region" description="Polar residues" evidence="1">
    <location>
        <begin position="271"/>
        <end position="290"/>
    </location>
</feature>
<comment type="caution">
    <text evidence="2">The sequence shown here is derived from an EMBL/GenBank/DDBJ whole genome shotgun (WGS) entry which is preliminary data.</text>
</comment>
<feature type="compositionally biased region" description="Low complexity" evidence="1">
    <location>
        <begin position="434"/>
        <end position="449"/>
    </location>
</feature>
<dbReference type="OrthoDB" id="5856121at2759"/>
<feature type="region of interest" description="Disordered" evidence="1">
    <location>
        <begin position="59"/>
        <end position="112"/>
    </location>
</feature>
<evidence type="ECO:0000256" key="1">
    <source>
        <dbReference type="SAM" id="MobiDB-lite"/>
    </source>
</evidence>
<protein>
    <submittedName>
        <fullName evidence="2">Uncharacterized protein</fullName>
    </submittedName>
</protein>
<feature type="compositionally biased region" description="Polar residues" evidence="1">
    <location>
        <begin position="412"/>
        <end position="433"/>
    </location>
</feature>
<feature type="region of interest" description="Disordered" evidence="1">
    <location>
        <begin position="489"/>
        <end position="523"/>
    </location>
</feature>
<gene>
    <name evidence="2" type="primary">Acey_s0171.g292</name>
    <name evidence="2" type="synonym">Acey-W05F2.4</name>
    <name evidence="2" type="ORF">Y032_0171g292</name>
</gene>
<dbReference type="AlphaFoldDB" id="A0A016SVM8"/>